<feature type="binding site" evidence="6">
    <location>
        <position position="210"/>
    </location>
    <ligand>
        <name>Ca(2+)</name>
        <dbReference type="ChEBI" id="CHEBI:29108"/>
        <label>1</label>
        <note>catalytic</note>
    </ligand>
</feature>
<comment type="caution">
    <text evidence="8">The sequence shown here is derived from an EMBL/GenBank/DDBJ whole genome shotgun (WGS) entry which is preliminary data.</text>
</comment>
<protein>
    <recommendedName>
        <fullName evidence="7">Paraoxonase</fullName>
        <ecNumber evidence="7">3.1.1.2</ecNumber>
    </recommendedName>
</protein>
<feature type="active site" description="Proton acceptor" evidence="5">
    <location>
        <position position="102"/>
    </location>
</feature>
<keyword evidence="2 7" id="KW-0378">Hydrolase</keyword>
<keyword evidence="6 7" id="KW-0106">Calcium</keyword>
<feature type="binding site" evidence="6">
    <location>
        <position position="255"/>
    </location>
    <ligand>
        <name>Ca(2+)</name>
        <dbReference type="ChEBI" id="CHEBI:29108"/>
        <label>1</label>
        <note>catalytic</note>
    </ligand>
</feature>
<evidence type="ECO:0000256" key="4">
    <source>
        <dbReference type="ARBA" id="ARBA00023180"/>
    </source>
</evidence>
<reference evidence="8" key="1">
    <citation type="journal article" date="2023" name="Mol. Biol. Evol.">
        <title>Third-Generation Sequencing Reveals the Adaptive Role of the Epigenome in Three Deep-Sea Polychaetes.</title>
        <authorList>
            <person name="Perez M."/>
            <person name="Aroh O."/>
            <person name="Sun Y."/>
            <person name="Lan Y."/>
            <person name="Juniper S.K."/>
            <person name="Young C.R."/>
            <person name="Angers B."/>
            <person name="Qian P.Y."/>
        </authorList>
    </citation>
    <scope>NUCLEOTIDE SEQUENCE</scope>
    <source>
        <strain evidence="8">R07B-5</strain>
    </source>
</reference>
<evidence type="ECO:0000256" key="5">
    <source>
        <dbReference type="PIRSR" id="PIRSR602640-1"/>
    </source>
</evidence>
<dbReference type="GO" id="GO:0046872">
    <property type="term" value="F:metal ion binding"/>
    <property type="evidence" value="ECO:0007669"/>
    <property type="project" value="UniProtKB-KW"/>
</dbReference>
<evidence type="ECO:0000313" key="9">
    <source>
        <dbReference type="Proteomes" id="UP001209878"/>
    </source>
</evidence>
<dbReference type="EMBL" id="JAODUO010000374">
    <property type="protein sequence ID" value="KAK2181929.1"/>
    <property type="molecule type" value="Genomic_DNA"/>
</dbReference>
<dbReference type="InterPro" id="IPR051288">
    <property type="entry name" value="Serum_paraoxonase/arylesterase"/>
</dbReference>
<evidence type="ECO:0000256" key="7">
    <source>
        <dbReference type="RuleBase" id="RU368025"/>
    </source>
</evidence>
<dbReference type="InterPro" id="IPR011042">
    <property type="entry name" value="6-blade_b-propeller_TolB-like"/>
</dbReference>
<feature type="binding site" evidence="6">
    <location>
        <position position="104"/>
    </location>
    <ligand>
        <name>Ca(2+)</name>
        <dbReference type="ChEBI" id="CHEBI:29108"/>
        <label>1</label>
        <note>catalytic</note>
    </ligand>
</feature>
<keyword evidence="4 7" id="KW-0325">Glycoprotein</keyword>
<proteinExistence type="inferred from homology"/>
<name>A0AAD9NVX0_RIDPI</name>
<comment type="catalytic activity">
    <reaction evidence="7">
        <text>a phenyl acetate + H2O = a phenol + acetate + H(+)</text>
        <dbReference type="Rhea" id="RHEA:17309"/>
        <dbReference type="ChEBI" id="CHEBI:15377"/>
        <dbReference type="ChEBI" id="CHEBI:15378"/>
        <dbReference type="ChEBI" id="CHEBI:30089"/>
        <dbReference type="ChEBI" id="CHEBI:33853"/>
        <dbReference type="ChEBI" id="CHEBI:140310"/>
        <dbReference type="EC" id="3.1.1.2"/>
    </reaction>
</comment>
<gene>
    <name evidence="8" type="ORF">NP493_376g03018</name>
</gene>
<feature type="binding site" evidence="6">
    <location>
        <position position="158"/>
    </location>
    <ligand>
        <name>Ca(2+)</name>
        <dbReference type="ChEBI" id="CHEBI:29108"/>
        <label>1</label>
        <note>catalytic</note>
    </ligand>
</feature>
<feature type="signal peptide" evidence="7">
    <location>
        <begin position="1"/>
        <end position="21"/>
    </location>
</feature>
<feature type="binding site" evidence="6">
    <location>
        <position position="49"/>
    </location>
    <ligand>
        <name>Ca(2+)</name>
        <dbReference type="ChEBI" id="CHEBI:29108"/>
        <label>1</label>
        <note>catalytic</note>
    </ligand>
</feature>
<dbReference type="Proteomes" id="UP001209878">
    <property type="component" value="Unassembled WGS sequence"/>
</dbReference>
<dbReference type="AlphaFoldDB" id="A0AAD9NVX0"/>
<dbReference type="Pfam" id="PF01731">
    <property type="entry name" value="Arylesterase"/>
    <property type="match status" value="1"/>
</dbReference>
<comment type="similarity">
    <text evidence="1 7">Belongs to the paraoxonase family.</text>
</comment>
<keyword evidence="9" id="KW-1185">Reference proteome</keyword>
<sequence length="313" mass="35603">MQRLDVVVIFVYFTILCSVSAWTYPLQTTGCNHQPGRCTLVSGIDVGSEDIQVLPNGLAFITSGLDPTTPGKIFLFDFKKPRSGVVALDIVGDFDRDTFSPHGLNIWVDTNRILIYIFVINHGGKNKETVEKFRFDATSQNLYHVKTYQDHRTIIHLNDLVVMGEDSFYFTNFYQFDIKLEILLRLRLGYVGFYDGFRGHVIIRRLFIPNGLNTSPDGKYVYLTEFSGKTFSVYARMSDNSLCLKQRVPLCSLVDNIDVDIATGDVWVTGHADLQLNQKYMIPPHTSISPSQVNNYCLCSSPTVQWLERRTLN</sequence>
<feature type="binding site" evidence="6">
    <location>
        <position position="159"/>
    </location>
    <ligand>
        <name>Ca(2+)</name>
        <dbReference type="ChEBI" id="CHEBI:29108"/>
        <label>1</label>
        <note>catalytic</note>
    </ligand>
</feature>
<feature type="binding site" evidence="6">
    <location>
        <position position="50"/>
    </location>
    <ligand>
        <name>Ca(2+)</name>
        <dbReference type="ChEBI" id="CHEBI:29108"/>
        <label>1</label>
        <note>catalytic</note>
    </ligand>
</feature>
<comment type="cofactor">
    <cofactor evidence="6 7">
        <name>Ca(2+)</name>
        <dbReference type="ChEBI" id="CHEBI:29108"/>
    </cofactor>
    <text evidence="6 7">Binds 2 calcium ions per subunit.</text>
</comment>
<dbReference type="PRINTS" id="PR01785">
    <property type="entry name" value="PARAOXONASE"/>
</dbReference>
<dbReference type="PANTHER" id="PTHR11799">
    <property type="entry name" value="PARAOXONASE"/>
    <property type="match status" value="1"/>
</dbReference>
<dbReference type="PANTHER" id="PTHR11799:SF12">
    <property type="entry name" value="PARAOXONASE-RELATED"/>
    <property type="match status" value="1"/>
</dbReference>
<accession>A0AAD9NVX0</accession>
<evidence type="ECO:0000256" key="6">
    <source>
        <dbReference type="PIRSR" id="PIRSR602640-2"/>
    </source>
</evidence>
<feature type="chain" id="PRO_5041769169" description="Paraoxonase" evidence="7">
    <location>
        <begin position="22"/>
        <end position="313"/>
    </location>
</feature>
<keyword evidence="7" id="KW-0732">Signal</keyword>
<dbReference type="Gene3D" id="2.120.10.30">
    <property type="entry name" value="TolB, C-terminal domain"/>
    <property type="match status" value="1"/>
</dbReference>
<evidence type="ECO:0000256" key="3">
    <source>
        <dbReference type="ARBA" id="ARBA00023157"/>
    </source>
</evidence>
<evidence type="ECO:0000256" key="2">
    <source>
        <dbReference type="ARBA" id="ARBA00022801"/>
    </source>
</evidence>
<dbReference type="InterPro" id="IPR002640">
    <property type="entry name" value="Arylesterase"/>
</dbReference>
<keyword evidence="3 7" id="KW-1015">Disulfide bond</keyword>
<feature type="binding site" evidence="6">
    <location>
        <position position="256"/>
    </location>
    <ligand>
        <name>Ca(2+)</name>
        <dbReference type="ChEBI" id="CHEBI:29108"/>
        <label>1</label>
        <note>catalytic</note>
    </ligand>
</feature>
<evidence type="ECO:0000313" key="8">
    <source>
        <dbReference type="EMBL" id="KAK2181929.1"/>
    </source>
</evidence>
<dbReference type="EC" id="3.1.1.2" evidence="7"/>
<dbReference type="GO" id="GO:0004064">
    <property type="term" value="F:arylesterase activity"/>
    <property type="evidence" value="ECO:0007669"/>
    <property type="project" value="UniProtKB-UniRule"/>
</dbReference>
<keyword evidence="6 7" id="KW-0479">Metal-binding</keyword>
<evidence type="ECO:0000256" key="1">
    <source>
        <dbReference type="ARBA" id="ARBA00008595"/>
    </source>
</evidence>
<dbReference type="SUPFAM" id="SSF63829">
    <property type="entry name" value="Calcium-dependent phosphotriesterase"/>
    <property type="match status" value="1"/>
</dbReference>
<organism evidence="8 9">
    <name type="scientific">Ridgeia piscesae</name>
    <name type="common">Tubeworm</name>
    <dbReference type="NCBI Taxonomy" id="27915"/>
    <lineage>
        <taxon>Eukaryota</taxon>
        <taxon>Metazoa</taxon>
        <taxon>Spiralia</taxon>
        <taxon>Lophotrochozoa</taxon>
        <taxon>Annelida</taxon>
        <taxon>Polychaeta</taxon>
        <taxon>Sedentaria</taxon>
        <taxon>Canalipalpata</taxon>
        <taxon>Sabellida</taxon>
        <taxon>Siboglinidae</taxon>
        <taxon>Ridgeia</taxon>
    </lineage>
</organism>